<reference evidence="4" key="2">
    <citation type="submission" date="2015-06" db="EMBL/GenBank/DDBJ databases">
        <title>Complete genome sequence of Spiroplasma eriocheiris TDA-040725-5 (DSM 21848).</title>
        <authorList>
            <person name="Lo W.-S."/>
            <person name="Kuo C.-H."/>
        </authorList>
    </citation>
    <scope>NUCLEOTIDE SEQUENCE [LARGE SCALE GENOMIC DNA]</scope>
    <source>
        <strain evidence="4">TDA-040725-5</strain>
    </source>
</reference>
<keyword evidence="4" id="KW-1185">Reference proteome</keyword>
<dbReference type="PANTHER" id="PTHR32125:SF4">
    <property type="entry name" value="2-C-METHYL-D-ERYTHRITOL 4-PHOSPHATE CYTIDYLYLTRANSFERASE, CHLOROPLASTIC"/>
    <property type="match status" value="1"/>
</dbReference>
<proteinExistence type="predicted"/>
<keyword evidence="1 3" id="KW-0808">Transferase</keyword>
<evidence type="ECO:0000256" key="2">
    <source>
        <dbReference type="ARBA" id="ARBA00022695"/>
    </source>
</evidence>
<dbReference type="PANTHER" id="PTHR32125">
    <property type="entry name" value="2-C-METHYL-D-ERYTHRITOL 4-PHOSPHATE CYTIDYLYLTRANSFERASE, CHLOROPLASTIC"/>
    <property type="match status" value="1"/>
</dbReference>
<evidence type="ECO:0000313" key="4">
    <source>
        <dbReference type="Proteomes" id="UP000035661"/>
    </source>
</evidence>
<name>A0A0H3XGQ0_9MOLU</name>
<dbReference type="PATRIC" id="fig|743698.3.peg.42"/>
<dbReference type="EMBL" id="CP011856">
    <property type="protein sequence ID" value="AKM53648.1"/>
    <property type="molecule type" value="Genomic_DNA"/>
</dbReference>
<accession>A0A0H3XGQ0</accession>
<dbReference type="Proteomes" id="UP000035661">
    <property type="component" value="Chromosome"/>
</dbReference>
<gene>
    <name evidence="3" type="primary">ispD</name>
    <name evidence="3" type="ORF">SERIO_v1c00420</name>
</gene>
<dbReference type="AlphaFoldDB" id="A0A0H3XGQ0"/>
<evidence type="ECO:0000256" key="1">
    <source>
        <dbReference type="ARBA" id="ARBA00022679"/>
    </source>
</evidence>
<dbReference type="Gene3D" id="3.90.550.10">
    <property type="entry name" value="Spore Coat Polysaccharide Biosynthesis Protein SpsA, Chain A"/>
    <property type="match status" value="1"/>
</dbReference>
<evidence type="ECO:0000313" key="3">
    <source>
        <dbReference type="EMBL" id="AKM53648.1"/>
    </source>
</evidence>
<dbReference type="InterPro" id="IPR029044">
    <property type="entry name" value="Nucleotide-diphossugar_trans"/>
</dbReference>
<dbReference type="GO" id="GO:0008299">
    <property type="term" value="P:isoprenoid biosynthetic process"/>
    <property type="evidence" value="ECO:0007669"/>
    <property type="project" value="InterPro"/>
</dbReference>
<dbReference type="PROSITE" id="PS01295">
    <property type="entry name" value="ISPD"/>
    <property type="match status" value="1"/>
</dbReference>
<reference evidence="3 4" key="1">
    <citation type="journal article" date="2015" name="Genome Biol. Evol.">
        <title>Found and Lost: The Fates of Horizontally Acquired Genes in Arthropod-Symbiotic Spiroplasma.</title>
        <authorList>
            <person name="Lo W.S."/>
            <person name="Gasparich G.E."/>
            <person name="Kuo C.H."/>
        </authorList>
    </citation>
    <scope>NUCLEOTIDE SEQUENCE [LARGE SCALE GENOMIC DNA]</scope>
    <source>
        <strain evidence="4">TDA-040725-5</strain>
    </source>
</reference>
<dbReference type="InterPro" id="IPR034683">
    <property type="entry name" value="IspD/TarI"/>
</dbReference>
<dbReference type="SUPFAM" id="SSF53448">
    <property type="entry name" value="Nucleotide-diphospho-sugar transferases"/>
    <property type="match status" value="1"/>
</dbReference>
<protein>
    <submittedName>
        <fullName evidence="3">2-C-methyl-D-erythritol 4-phosphate cytidylyltransferase</fullName>
    </submittedName>
</protein>
<dbReference type="GO" id="GO:0050518">
    <property type="term" value="F:2-C-methyl-D-erythritol 4-phosphate cytidylyltransferase activity"/>
    <property type="evidence" value="ECO:0007669"/>
    <property type="project" value="TreeGrafter"/>
</dbReference>
<dbReference type="InterPro" id="IPR050088">
    <property type="entry name" value="IspD/TarI_cytidylyltransf_bact"/>
</dbReference>
<dbReference type="InterPro" id="IPR018294">
    <property type="entry name" value="ISPD_synthase_CS"/>
</dbReference>
<dbReference type="KEGG" id="seri:SERIO_v1c00420"/>
<keyword evidence="2 3" id="KW-0548">Nucleotidyltransferase</keyword>
<organism evidence="3 4">
    <name type="scientific">Spiroplasma eriocheiris</name>
    <dbReference type="NCBI Taxonomy" id="315358"/>
    <lineage>
        <taxon>Bacteria</taxon>
        <taxon>Bacillati</taxon>
        <taxon>Mycoplasmatota</taxon>
        <taxon>Mollicutes</taxon>
        <taxon>Entomoplasmatales</taxon>
        <taxon>Spiroplasmataceae</taxon>
        <taxon>Spiroplasma</taxon>
    </lineage>
</organism>
<dbReference type="STRING" id="315358.SERIO_v1c00420"/>
<dbReference type="Pfam" id="PF01128">
    <property type="entry name" value="IspD"/>
    <property type="match status" value="1"/>
</dbReference>
<dbReference type="RefSeq" id="WP_047790933.1">
    <property type="nucleotide sequence ID" value="NZ_CP011856.1"/>
</dbReference>
<sequence>MDATYSAIIVGAGNSQRFQSKKNKLLFKLTNNLTIIETTLQTFLNDQKCTQIIVGVNDEIFTYLQPKYHDNYRVTFTIGGNERVDTIKNCLLNNKIINDIILIHDGARCYLTNDFIDKMLDDFVANDYQTLIPLLRINDAIKKINDKEIVETVHRSEYGLVQTPQMFKTSVLLGVYQNYQKNPHKLSPIYDDSQLVELYAPEIAIHYFPGSKDNIKVTYLEDIID</sequence>